<dbReference type="GO" id="GO:0016020">
    <property type="term" value="C:membrane"/>
    <property type="evidence" value="ECO:0007669"/>
    <property type="project" value="TreeGrafter"/>
</dbReference>
<keyword evidence="3" id="KW-0472">Membrane</keyword>
<feature type="transmembrane region" description="Helical" evidence="3">
    <location>
        <begin position="80"/>
        <end position="104"/>
    </location>
</feature>
<dbReference type="PANTHER" id="PTHR14096">
    <property type="entry name" value="APOLIPOPROTEIN L"/>
    <property type="match status" value="1"/>
</dbReference>
<dbReference type="Proteomes" id="UP001347796">
    <property type="component" value="Unassembled WGS sequence"/>
</dbReference>
<dbReference type="GO" id="GO:0042157">
    <property type="term" value="P:lipoprotein metabolic process"/>
    <property type="evidence" value="ECO:0007669"/>
    <property type="project" value="InterPro"/>
</dbReference>
<dbReference type="InterPro" id="IPR008405">
    <property type="entry name" value="ApoL"/>
</dbReference>
<evidence type="ECO:0000313" key="4">
    <source>
        <dbReference type="EMBL" id="KAK6183825.1"/>
    </source>
</evidence>
<proteinExistence type="inferred from homology"/>
<evidence type="ECO:0000313" key="5">
    <source>
        <dbReference type="Proteomes" id="UP001347796"/>
    </source>
</evidence>
<dbReference type="EMBL" id="JAZGQO010000006">
    <property type="protein sequence ID" value="KAK6183825.1"/>
    <property type="molecule type" value="Genomic_DNA"/>
</dbReference>
<comment type="similarity">
    <text evidence="1">Belongs to the apolipoprotein L family.</text>
</comment>
<evidence type="ECO:0000256" key="2">
    <source>
        <dbReference type="SAM" id="Coils"/>
    </source>
</evidence>
<reference evidence="4 5" key="1">
    <citation type="submission" date="2024-01" db="EMBL/GenBank/DDBJ databases">
        <title>The genome of the rayed Mediterranean limpet Patella caerulea (Linnaeus, 1758).</title>
        <authorList>
            <person name="Anh-Thu Weber A."/>
            <person name="Halstead-Nussloch G."/>
        </authorList>
    </citation>
    <scope>NUCLEOTIDE SEQUENCE [LARGE SCALE GENOMIC DNA]</scope>
    <source>
        <strain evidence="4">AATW-2023a</strain>
        <tissue evidence="4">Whole specimen</tissue>
    </source>
</reference>
<gene>
    <name evidence="4" type="ORF">SNE40_006420</name>
</gene>
<keyword evidence="2" id="KW-0175">Coiled coil</keyword>
<accession>A0AAN8Q650</accession>
<dbReference type="PANTHER" id="PTHR14096:SF28">
    <property type="entry name" value="APOLIPOPROTEIN L, 1-RELATED"/>
    <property type="match status" value="1"/>
</dbReference>
<keyword evidence="5" id="KW-1185">Reference proteome</keyword>
<dbReference type="GO" id="GO:0008289">
    <property type="term" value="F:lipid binding"/>
    <property type="evidence" value="ECO:0007669"/>
    <property type="project" value="InterPro"/>
</dbReference>
<dbReference type="GO" id="GO:0006869">
    <property type="term" value="P:lipid transport"/>
    <property type="evidence" value="ECO:0007669"/>
    <property type="project" value="InterPro"/>
</dbReference>
<feature type="transmembrane region" description="Helical" evidence="3">
    <location>
        <begin position="54"/>
        <end position="74"/>
    </location>
</feature>
<keyword evidence="3" id="KW-1133">Transmembrane helix</keyword>
<keyword evidence="3" id="KW-0812">Transmembrane</keyword>
<dbReference type="Pfam" id="PF05461">
    <property type="entry name" value="ApoL"/>
    <property type="match status" value="1"/>
</dbReference>
<protein>
    <submittedName>
        <fullName evidence="4">Uncharacterized protein</fullName>
    </submittedName>
</protein>
<sequence>MADVQVNRQLIERIRQHEIDFVLFVNHRRNTIRVLLEVADDLDTSKWRVRVSRIAGSSGGMFSGVLAVVGLATLPVGGVGAGFLTTAGIVGALAGATGAGANIGDAVVSGKRRKQCNQVLAADNQAVVHYQNCLEDLRLFVRGVLPIGNVVIQLVRLADMLLDASGATVRTVGAAVDAVPIVGAVFNLITLPLDIGTLISNSIDIHKATPHQMSVRLREIAQQLDAQLRDLQLRHDDEREELENVLLHRPVPRPRGISRKEMLFYVCVILALSIINLAIFMCRRSDGPPLLTYDMPMLPFD</sequence>
<feature type="coiled-coil region" evidence="2">
    <location>
        <begin position="214"/>
        <end position="248"/>
    </location>
</feature>
<organism evidence="4 5">
    <name type="scientific">Patella caerulea</name>
    <name type="common">Rayed Mediterranean limpet</name>
    <dbReference type="NCBI Taxonomy" id="87958"/>
    <lineage>
        <taxon>Eukaryota</taxon>
        <taxon>Metazoa</taxon>
        <taxon>Spiralia</taxon>
        <taxon>Lophotrochozoa</taxon>
        <taxon>Mollusca</taxon>
        <taxon>Gastropoda</taxon>
        <taxon>Patellogastropoda</taxon>
        <taxon>Patelloidea</taxon>
        <taxon>Patellidae</taxon>
        <taxon>Patella</taxon>
    </lineage>
</organism>
<name>A0AAN8Q650_PATCE</name>
<dbReference type="AlphaFoldDB" id="A0AAN8Q650"/>
<comment type="caution">
    <text evidence="4">The sequence shown here is derived from an EMBL/GenBank/DDBJ whole genome shotgun (WGS) entry which is preliminary data.</text>
</comment>
<dbReference type="GO" id="GO:0005576">
    <property type="term" value="C:extracellular region"/>
    <property type="evidence" value="ECO:0007669"/>
    <property type="project" value="InterPro"/>
</dbReference>
<feature type="transmembrane region" description="Helical" evidence="3">
    <location>
        <begin position="262"/>
        <end position="281"/>
    </location>
</feature>
<evidence type="ECO:0000256" key="1">
    <source>
        <dbReference type="ARBA" id="ARBA00010090"/>
    </source>
</evidence>
<evidence type="ECO:0000256" key="3">
    <source>
        <dbReference type="SAM" id="Phobius"/>
    </source>
</evidence>